<feature type="transmembrane region" description="Helical" evidence="1">
    <location>
        <begin position="20"/>
        <end position="39"/>
    </location>
</feature>
<organism evidence="2 3">
    <name type="scientific">Pseudonocardia hispaniensis</name>
    <dbReference type="NCBI Taxonomy" id="904933"/>
    <lineage>
        <taxon>Bacteria</taxon>
        <taxon>Bacillati</taxon>
        <taxon>Actinomycetota</taxon>
        <taxon>Actinomycetes</taxon>
        <taxon>Pseudonocardiales</taxon>
        <taxon>Pseudonocardiaceae</taxon>
        <taxon>Pseudonocardia</taxon>
    </lineage>
</organism>
<evidence type="ECO:0000313" key="3">
    <source>
        <dbReference type="Proteomes" id="UP001596302"/>
    </source>
</evidence>
<evidence type="ECO:0000313" key="2">
    <source>
        <dbReference type="EMBL" id="MFC5994410.1"/>
    </source>
</evidence>
<feature type="transmembrane region" description="Helical" evidence="1">
    <location>
        <begin position="87"/>
        <end position="110"/>
    </location>
</feature>
<feature type="transmembrane region" description="Helical" evidence="1">
    <location>
        <begin position="199"/>
        <end position="230"/>
    </location>
</feature>
<comment type="caution">
    <text evidence="2">The sequence shown here is derived from an EMBL/GenBank/DDBJ whole genome shotgun (WGS) entry which is preliminary data.</text>
</comment>
<feature type="transmembrane region" description="Helical" evidence="1">
    <location>
        <begin position="116"/>
        <end position="132"/>
    </location>
</feature>
<dbReference type="Pfam" id="PF13398">
    <property type="entry name" value="Peptidase_M50B"/>
    <property type="match status" value="1"/>
</dbReference>
<accession>A0ABW1J1W0</accession>
<protein>
    <submittedName>
        <fullName evidence="2">M50 family metallopeptidase</fullName>
    </submittedName>
</protein>
<keyword evidence="3" id="KW-1185">Reference proteome</keyword>
<name>A0ABW1J1W0_9PSEU</name>
<sequence>MPVFERLQLALHTAADRPVVLGAGVFALLLVWWTTSWRLTRTVVTIAHEGGHAVSAVLAGRGLTGIRLHADTSGVTHTTGAGRGIGLVLTFLGGYPAPSLLGLSGAVLVAADRADVLLWIVTGLLVATLIHIRNGFGVVAVVGTGGMTGAVAYAAPPDVRIVCATALCWFLLFGGLRAVRELQRGRRNGRHRDSDADQLARLTGLPGGMWAALFWLLSTAALIIASWVLLIRI</sequence>
<keyword evidence="1" id="KW-0812">Transmembrane</keyword>
<dbReference type="Proteomes" id="UP001596302">
    <property type="component" value="Unassembled WGS sequence"/>
</dbReference>
<evidence type="ECO:0000256" key="1">
    <source>
        <dbReference type="SAM" id="Phobius"/>
    </source>
</evidence>
<dbReference type="EMBL" id="JBHSQW010000020">
    <property type="protein sequence ID" value="MFC5994410.1"/>
    <property type="molecule type" value="Genomic_DNA"/>
</dbReference>
<keyword evidence="1" id="KW-0472">Membrane</keyword>
<keyword evidence="1" id="KW-1133">Transmembrane helix</keyword>
<gene>
    <name evidence="2" type="ORF">ACFQE5_09330</name>
</gene>
<dbReference type="InterPro" id="IPR049500">
    <property type="entry name" value="Peptidase_M50B-like"/>
</dbReference>
<feature type="transmembrane region" description="Helical" evidence="1">
    <location>
        <begin position="161"/>
        <end position="179"/>
    </location>
</feature>
<reference evidence="3" key="1">
    <citation type="journal article" date="2019" name="Int. J. Syst. Evol. Microbiol.">
        <title>The Global Catalogue of Microorganisms (GCM) 10K type strain sequencing project: providing services to taxonomists for standard genome sequencing and annotation.</title>
        <authorList>
            <consortium name="The Broad Institute Genomics Platform"/>
            <consortium name="The Broad Institute Genome Sequencing Center for Infectious Disease"/>
            <person name="Wu L."/>
            <person name="Ma J."/>
        </authorList>
    </citation>
    <scope>NUCLEOTIDE SEQUENCE [LARGE SCALE GENOMIC DNA]</scope>
    <source>
        <strain evidence="3">CCM 8391</strain>
    </source>
</reference>
<proteinExistence type="predicted"/>
<dbReference type="RefSeq" id="WP_379584443.1">
    <property type="nucleotide sequence ID" value="NZ_JBHSQW010000020.1"/>
</dbReference>